<dbReference type="PROSITE" id="PS52016">
    <property type="entry name" value="TONB_DEPENDENT_REC_3"/>
    <property type="match status" value="1"/>
</dbReference>
<dbReference type="Pfam" id="PF07715">
    <property type="entry name" value="Plug"/>
    <property type="match status" value="1"/>
</dbReference>
<dbReference type="SUPFAM" id="SSF49464">
    <property type="entry name" value="Carboxypeptidase regulatory domain-like"/>
    <property type="match status" value="1"/>
</dbReference>
<evidence type="ECO:0000313" key="12">
    <source>
        <dbReference type="EMBL" id="MVT11673.1"/>
    </source>
</evidence>
<keyword evidence="4 8" id="KW-0812">Transmembrane</keyword>
<evidence type="ECO:0000256" key="9">
    <source>
        <dbReference type="RuleBase" id="RU003357"/>
    </source>
</evidence>
<evidence type="ECO:0000259" key="11">
    <source>
        <dbReference type="Pfam" id="PF07715"/>
    </source>
</evidence>
<evidence type="ECO:0000259" key="10">
    <source>
        <dbReference type="Pfam" id="PF00593"/>
    </source>
</evidence>
<dbReference type="PANTHER" id="PTHR47234">
    <property type="match status" value="1"/>
</dbReference>
<dbReference type="Gene3D" id="2.170.130.10">
    <property type="entry name" value="TonB-dependent receptor, plug domain"/>
    <property type="match status" value="1"/>
</dbReference>
<protein>
    <submittedName>
        <fullName evidence="12">TonB-dependent receptor plug domain-containing protein</fullName>
    </submittedName>
</protein>
<reference evidence="12 13" key="1">
    <citation type="submission" date="2019-12" db="EMBL/GenBank/DDBJ databases">
        <title>Chitinophaga sp. strain ysch24 (GDMCC 1.1355), whole genome shotgun sequence.</title>
        <authorList>
            <person name="Zhang X."/>
        </authorList>
    </citation>
    <scope>NUCLEOTIDE SEQUENCE [LARGE SCALE GENOMIC DNA]</scope>
    <source>
        <strain evidence="13">ysch24</strain>
    </source>
</reference>
<accession>A0A7K1UBE1</accession>
<keyword evidence="2 8" id="KW-0813">Transport</keyword>
<dbReference type="EMBL" id="WRXN01000015">
    <property type="protein sequence ID" value="MVT11673.1"/>
    <property type="molecule type" value="Genomic_DNA"/>
</dbReference>
<comment type="caution">
    <text evidence="12">The sequence shown here is derived from an EMBL/GenBank/DDBJ whole genome shotgun (WGS) entry which is preliminary data.</text>
</comment>
<dbReference type="InterPro" id="IPR000531">
    <property type="entry name" value="Beta-barrel_TonB"/>
</dbReference>
<dbReference type="GO" id="GO:0009279">
    <property type="term" value="C:cell outer membrane"/>
    <property type="evidence" value="ECO:0007669"/>
    <property type="project" value="UniProtKB-SubCell"/>
</dbReference>
<evidence type="ECO:0000256" key="6">
    <source>
        <dbReference type="ARBA" id="ARBA00023136"/>
    </source>
</evidence>
<keyword evidence="7 8" id="KW-0998">Cell outer membrane</keyword>
<keyword evidence="3 8" id="KW-1134">Transmembrane beta strand</keyword>
<feature type="domain" description="TonB-dependent receptor plug" evidence="11">
    <location>
        <begin position="130"/>
        <end position="252"/>
    </location>
</feature>
<dbReference type="SUPFAM" id="SSF56935">
    <property type="entry name" value="Porins"/>
    <property type="match status" value="1"/>
</dbReference>
<dbReference type="InterPro" id="IPR012910">
    <property type="entry name" value="Plug_dom"/>
</dbReference>
<keyword evidence="12" id="KW-0675">Receptor</keyword>
<dbReference type="Proteomes" id="UP000461730">
    <property type="component" value="Unassembled WGS sequence"/>
</dbReference>
<sequence>MTTQTSIFMSTRNLNRIIVMLLFCLYVPVAVSFAQKQKITGKVTDATTGAPLEGITVRVKLSGSGTLTGKDGTYSIEASPNDILEISAIGFAPQSQSLNGRSSLDVQLVSTISELNQVVLVGSRSGGRAKTETAVPVDVISLTQASQPTAKMDLTALLNVAAPSFNYNKQSGSDGADQIDLATLRGLGPDQTLVLINGKRRHQTAFVAVYGTRGRGNSGTDLNAIPEASIDRVEILRDGASAQYGSDAIAGVVNIILKKDVNHLYVNAGYAGYYDRKYNTWFGRDLKQYKNNGPVDGNAFSFGASYGIPLGKNGGVINLSGNFLIQGKTFRQVLDTNLAHKDGLPVNTVRRSNGDASKTTGGGMVNLELPFANSSTTFYAFGGYNYKFSDAYAYTRHFHGYNPSSSGRSDRFPTDAQGNLIFYPDIMYSVPSPGGEPADTVFDPHIQTRIRDLSAAVGIKGEFGNHWKWDLSNALGRNDFHFYGDKTFNASMGASTPTHFDDGGFSFLQNTANFTVSKEVPGVASGLNLAMGAEYRYENYKIYAGEAASYTNYDPTFNKATGAQGFPGYRPGDEVDANRSNIAGFVDAELDVTNKWLISAAIRAENYSDFGFTSNYKFATRYKLAPGFNIRGSVSTGFRAPSLQQVNFSSQYTNVQGGVISEVKIAPNYDPITRAAGIPELKQEKSVNASLGFSWKPLSALTVTVDGYLVKVKDRIVLSGQFSASDTTLNETLYNTLNELHIDNAQFFANAVNTTNTGVDIVIDYTKRWGNQRFKALLAANIQHMEIDKINVPAALNDTYVHRKSFFSDREEKFVLASAPPVKLGLNLDYNINKLGVGTHLTYFGKTELFGYGWSGDLAGTGINPIVELDNGSKEVPELFKYKGKVVTDVYASYKLTKNLNWFIGADNIFNVHPSLGYVQGAKLAAYDGETGGPWDSVQMGANGIRLFTKLVLNL</sequence>
<evidence type="ECO:0000256" key="8">
    <source>
        <dbReference type="PROSITE-ProRule" id="PRU01360"/>
    </source>
</evidence>
<evidence type="ECO:0000256" key="1">
    <source>
        <dbReference type="ARBA" id="ARBA00004571"/>
    </source>
</evidence>
<evidence type="ECO:0000313" key="13">
    <source>
        <dbReference type="Proteomes" id="UP000461730"/>
    </source>
</evidence>
<dbReference type="PANTHER" id="PTHR47234:SF3">
    <property type="entry name" value="SECRETIN_TONB SHORT N-TERMINAL DOMAIN-CONTAINING PROTEIN"/>
    <property type="match status" value="1"/>
</dbReference>
<keyword evidence="6 8" id="KW-0472">Membrane</keyword>
<dbReference type="Gene3D" id="2.60.40.1120">
    <property type="entry name" value="Carboxypeptidase-like, regulatory domain"/>
    <property type="match status" value="1"/>
</dbReference>
<dbReference type="Gene3D" id="2.40.170.20">
    <property type="entry name" value="TonB-dependent receptor, beta-barrel domain"/>
    <property type="match status" value="1"/>
</dbReference>
<keyword evidence="13" id="KW-1185">Reference proteome</keyword>
<dbReference type="Pfam" id="PF00593">
    <property type="entry name" value="TonB_dep_Rec_b-barrel"/>
    <property type="match status" value="1"/>
</dbReference>
<name>A0A7K1UBE1_9BACT</name>
<dbReference type="Pfam" id="PF13715">
    <property type="entry name" value="CarbopepD_reg_2"/>
    <property type="match status" value="1"/>
</dbReference>
<keyword evidence="5 9" id="KW-0798">TonB box</keyword>
<dbReference type="InterPro" id="IPR039426">
    <property type="entry name" value="TonB-dep_rcpt-like"/>
</dbReference>
<proteinExistence type="inferred from homology"/>
<dbReference type="InterPro" id="IPR037066">
    <property type="entry name" value="Plug_dom_sf"/>
</dbReference>
<feature type="domain" description="TonB-dependent receptor-like beta-barrel" evidence="10">
    <location>
        <begin position="394"/>
        <end position="909"/>
    </location>
</feature>
<dbReference type="InterPro" id="IPR036942">
    <property type="entry name" value="Beta-barrel_TonB_sf"/>
</dbReference>
<evidence type="ECO:0000256" key="7">
    <source>
        <dbReference type="ARBA" id="ARBA00023237"/>
    </source>
</evidence>
<evidence type="ECO:0000256" key="3">
    <source>
        <dbReference type="ARBA" id="ARBA00022452"/>
    </source>
</evidence>
<comment type="subcellular location">
    <subcellularLocation>
        <location evidence="1 8">Cell outer membrane</location>
        <topology evidence="1 8">Multi-pass membrane protein</topology>
    </subcellularLocation>
</comment>
<dbReference type="AlphaFoldDB" id="A0A7K1UBE1"/>
<gene>
    <name evidence="12" type="ORF">GO493_25645</name>
</gene>
<dbReference type="InterPro" id="IPR008969">
    <property type="entry name" value="CarboxyPept-like_regulatory"/>
</dbReference>
<evidence type="ECO:0000256" key="5">
    <source>
        <dbReference type="ARBA" id="ARBA00023077"/>
    </source>
</evidence>
<evidence type="ECO:0000256" key="4">
    <source>
        <dbReference type="ARBA" id="ARBA00022692"/>
    </source>
</evidence>
<organism evidence="12 13">
    <name type="scientific">Chitinophaga tropicalis</name>
    <dbReference type="NCBI Taxonomy" id="2683588"/>
    <lineage>
        <taxon>Bacteria</taxon>
        <taxon>Pseudomonadati</taxon>
        <taxon>Bacteroidota</taxon>
        <taxon>Chitinophagia</taxon>
        <taxon>Chitinophagales</taxon>
        <taxon>Chitinophagaceae</taxon>
        <taxon>Chitinophaga</taxon>
    </lineage>
</organism>
<comment type="similarity">
    <text evidence="8 9">Belongs to the TonB-dependent receptor family.</text>
</comment>
<evidence type="ECO:0000256" key="2">
    <source>
        <dbReference type="ARBA" id="ARBA00022448"/>
    </source>
</evidence>